<accession>A0A9D4J7H8</accession>
<dbReference type="EMBL" id="JAIWYP010000007">
    <property type="protein sequence ID" value="KAH3799009.1"/>
    <property type="molecule type" value="Genomic_DNA"/>
</dbReference>
<protein>
    <submittedName>
        <fullName evidence="1">Uncharacterized protein</fullName>
    </submittedName>
</protein>
<reference evidence="1" key="1">
    <citation type="journal article" date="2019" name="bioRxiv">
        <title>The Genome of the Zebra Mussel, Dreissena polymorpha: A Resource for Invasive Species Research.</title>
        <authorList>
            <person name="McCartney M.A."/>
            <person name="Auch B."/>
            <person name="Kono T."/>
            <person name="Mallez S."/>
            <person name="Zhang Y."/>
            <person name="Obille A."/>
            <person name="Becker A."/>
            <person name="Abrahante J.E."/>
            <person name="Garbe J."/>
            <person name="Badalamenti J.P."/>
            <person name="Herman A."/>
            <person name="Mangelson H."/>
            <person name="Liachko I."/>
            <person name="Sullivan S."/>
            <person name="Sone E.D."/>
            <person name="Koren S."/>
            <person name="Silverstein K.A.T."/>
            <person name="Beckman K.B."/>
            <person name="Gohl D.M."/>
        </authorList>
    </citation>
    <scope>NUCLEOTIDE SEQUENCE</scope>
    <source>
        <strain evidence="1">Duluth1</strain>
        <tissue evidence="1">Whole animal</tissue>
    </source>
</reference>
<evidence type="ECO:0000313" key="2">
    <source>
        <dbReference type="Proteomes" id="UP000828390"/>
    </source>
</evidence>
<evidence type="ECO:0000313" key="1">
    <source>
        <dbReference type="EMBL" id="KAH3799009.1"/>
    </source>
</evidence>
<proteinExistence type="predicted"/>
<sequence length="142" mass="15737">MQTTILLTFVCVPCSTEIDPNGTAQLMNLETTMSEELIRSYFNDSPGPSRFAIAGRPARTGMIRRYYLTRSHYVPVLPRLKPVNSPTESRSSPDWLRAPVVAGYAPVEPRLKPATVTAELRRATATPRLTPIVADNALVEPR</sequence>
<keyword evidence="2" id="KW-1185">Reference proteome</keyword>
<reference evidence="1" key="2">
    <citation type="submission" date="2020-11" db="EMBL/GenBank/DDBJ databases">
        <authorList>
            <person name="McCartney M.A."/>
            <person name="Auch B."/>
            <person name="Kono T."/>
            <person name="Mallez S."/>
            <person name="Becker A."/>
            <person name="Gohl D.M."/>
            <person name="Silverstein K.A.T."/>
            <person name="Koren S."/>
            <person name="Bechman K.B."/>
            <person name="Herman A."/>
            <person name="Abrahante J.E."/>
            <person name="Garbe J."/>
        </authorList>
    </citation>
    <scope>NUCLEOTIDE SEQUENCE</scope>
    <source>
        <strain evidence="1">Duluth1</strain>
        <tissue evidence="1">Whole animal</tissue>
    </source>
</reference>
<gene>
    <name evidence="1" type="ORF">DPMN_152613</name>
</gene>
<dbReference type="AlphaFoldDB" id="A0A9D4J7H8"/>
<organism evidence="1 2">
    <name type="scientific">Dreissena polymorpha</name>
    <name type="common">Zebra mussel</name>
    <name type="synonym">Mytilus polymorpha</name>
    <dbReference type="NCBI Taxonomy" id="45954"/>
    <lineage>
        <taxon>Eukaryota</taxon>
        <taxon>Metazoa</taxon>
        <taxon>Spiralia</taxon>
        <taxon>Lophotrochozoa</taxon>
        <taxon>Mollusca</taxon>
        <taxon>Bivalvia</taxon>
        <taxon>Autobranchia</taxon>
        <taxon>Heteroconchia</taxon>
        <taxon>Euheterodonta</taxon>
        <taxon>Imparidentia</taxon>
        <taxon>Neoheterodontei</taxon>
        <taxon>Myida</taxon>
        <taxon>Dreissenoidea</taxon>
        <taxon>Dreissenidae</taxon>
        <taxon>Dreissena</taxon>
    </lineage>
</organism>
<dbReference type="Proteomes" id="UP000828390">
    <property type="component" value="Unassembled WGS sequence"/>
</dbReference>
<name>A0A9D4J7H8_DREPO</name>
<comment type="caution">
    <text evidence="1">The sequence shown here is derived from an EMBL/GenBank/DDBJ whole genome shotgun (WGS) entry which is preliminary data.</text>
</comment>